<feature type="chain" id="PRO_5035458208" description="Secreted protein" evidence="1">
    <location>
        <begin position="21"/>
        <end position="77"/>
    </location>
</feature>
<name>A0A8K0SZ45_9HYPO</name>
<dbReference type="EMBL" id="JAGPNK010000002">
    <property type="protein sequence ID" value="KAH7326079.1"/>
    <property type="molecule type" value="Genomic_DNA"/>
</dbReference>
<sequence>MYACIHLVAFAILLPPAVSGQRSHEPPHRCQVPMLGPGDSTQFCRLQQGDPGAKSVMAEATATATAIAAAAAATRTS</sequence>
<gene>
    <name evidence="2" type="ORF">B0I35DRAFT_125465</name>
</gene>
<evidence type="ECO:0000313" key="3">
    <source>
        <dbReference type="Proteomes" id="UP000813444"/>
    </source>
</evidence>
<organism evidence="2 3">
    <name type="scientific">Stachybotrys elegans</name>
    <dbReference type="NCBI Taxonomy" id="80388"/>
    <lineage>
        <taxon>Eukaryota</taxon>
        <taxon>Fungi</taxon>
        <taxon>Dikarya</taxon>
        <taxon>Ascomycota</taxon>
        <taxon>Pezizomycotina</taxon>
        <taxon>Sordariomycetes</taxon>
        <taxon>Hypocreomycetidae</taxon>
        <taxon>Hypocreales</taxon>
        <taxon>Stachybotryaceae</taxon>
        <taxon>Stachybotrys</taxon>
    </lineage>
</organism>
<evidence type="ECO:0000256" key="1">
    <source>
        <dbReference type="SAM" id="SignalP"/>
    </source>
</evidence>
<dbReference type="AlphaFoldDB" id="A0A8K0SZ45"/>
<feature type="signal peptide" evidence="1">
    <location>
        <begin position="1"/>
        <end position="20"/>
    </location>
</feature>
<accession>A0A8K0SZ45</accession>
<protein>
    <recommendedName>
        <fullName evidence="4">Secreted protein</fullName>
    </recommendedName>
</protein>
<reference evidence="2" key="1">
    <citation type="journal article" date="2021" name="Nat. Commun.">
        <title>Genetic determinants of endophytism in the Arabidopsis root mycobiome.</title>
        <authorList>
            <person name="Mesny F."/>
            <person name="Miyauchi S."/>
            <person name="Thiergart T."/>
            <person name="Pickel B."/>
            <person name="Atanasova L."/>
            <person name="Karlsson M."/>
            <person name="Huettel B."/>
            <person name="Barry K.W."/>
            <person name="Haridas S."/>
            <person name="Chen C."/>
            <person name="Bauer D."/>
            <person name="Andreopoulos W."/>
            <person name="Pangilinan J."/>
            <person name="LaButti K."/>
            <person name="Riley R."/>
            <person name="Lipzen A."/>
            <person name="Clum A."/>
            <person name="Drula E."/>
            <person name="Henrissat B."/>
            <person name="Kohler A."/>
            <person name="Grigoriev I.V."/>
            <person name="Martin F.M."/>
            <person name="Hacquard S."/>
        </authorList>
    </citation>
    <scope>NUCLEOTIDE SEQUENCE</scope>
    <source>
        <strain evidence="2">MPI-CAGE-CH-0235</strain>
    </source>
</reference>
<keyword evidence="1" id="KW-0732">Signal</keyword>
<dbReference type="Proteomes" id="UP000813444">
    <property type="component" value="Unassembled WGS sequence"/>
</dbReference>
<keyword evidence="3" id="KW-1185">Reference proteome</keyword>
<comment type="caution">
    <text evidence="2">The sequence shown here is derived from an EMBL/GenBank/DDBJ whole genome shotgun (WGS) entry which is preliminary data.</text>
</comment>
<evidence type="ECO:0008006" key="4">
    <source>
        <dbReference type="Google" id="ProtNLM"/>
    </source>
</evidence>
<proteinExistence type="predicted"/>
<evidence type="ECO:0000313" key="2">
    <source>
        <dbReference type="EMBL" id="KAH7326079.1"/>
    </source>
</evidence>